<feature type="compositionally biased region" description="Polar residues" evidence="1">
    <location>
        <begin position="9"/>
        <end position="18"/>
    </location>
</feature>
<evidence type="ECO:0000313" key="3">
    <source>
        <dbReference type="EMBL" id="CNW76175.1"/>
    </source>
</evidence>
<gene>
    <name evidence="3" type="ORF">ERS007661_04252</name>
    <name evidence="2" type="ORF">ERS027659_05342</name>
</gene>
<protein>
    <submittedName>
        <fullName evidence="3">Uncharacterized protein</fullName>
    </submittedName>
</protein>
<dbReference type="Proteomes" id="UP000050164">
    <property type="component" value="Unassembled WGS sequence"/>
</dbReference>
<evidence type="ECO:0000313" key="4">
    <source>
        <dbReference type="Proteomes" id="UP000039217"/>
    </source>
</evidence>
<evidence type="ECO:0000313" key="5">
    <source>
        <dbReference type="Proteomes" id="UP000050164"/>
    </source>
</evidence>
<proteinExistence type="predicted"/>
<evidence type="ECO:0000256" key="1">
    <source>
        <dbReference type="SAM" id="MobiDB-lite"/>
    </source>
</evidence>
<reference evidence="4 5" key="1">
    <citation type="submission" date="2015-03" db="EMBL/GenBank/DDBJ databases">
        <authorList>
            <consortium name="Pathogen Informatics"/>
        </authorList>
    </citation>
    <scope>NUCLEOTIDE SEQUENCE [LARGE SCALE GENOMIC DNA]</scope>
    <source>
        <strain evidence="2 5">Bir 185</strain>
        <strain evidence="3 4">D00501624</strain>
    </source>
</reference>
<name>A0A655FZH7_MYCTX</name>
<dbReference type="AlphaFoldDB" id="A0A655FZH7"/>
<feature type="region of interest" description="Disordered" evidence="1">
    <location>
        <begin position="1"/>
        <end position="44"/>
    </location>
</feature>
<sequence length="44" mass="4541">MIASGMTAARNQSVTEANGNEELKPTSSISSVPSTMPATSGSRW</sequence>
<evidence type="ECO:0000313" key="2">
    <source>
        <dbReference type="EMBL" id="CKV14440.1"/>
    </source>
</evidence>
<organism evidence="3 4">
    <name type="scientific">Mycobacterium tuberculosis</name>
    <dbReference type="NCBI Taxonomy" id="1773"/>
    <lineage>
        <taxon>Bacteria</taxon>
        <taxon>Bacillati</taxon>
        <taxon>Actinomycetota</taxon>
        <taxon>Actinomycetes</taxon>
        <taxon>Mycobacteriales</taxon>
        <taxon>Mycobacteriaceae</taxon>
        <taxon>Mycobacterium</taxon>
        <taxon>Mycobacterium tuberculosis complex</taxon>
    </lineage>
</organism>
<dbReference type="EMBL" id="CNFT01003725">
    <property type="protein sequence ID" value="CKV14440.1"/>
    <property type="molecule type" value="Genomic_DNA"/>
</dbReference>
<dbReference type="EMBL" id="CQQC01002368">
    <property type="protein sequence ID" value="CNW76175.1"/>
    <property type="molecule type" value="Genomic_DNA"/>
</dbReference>
<feature type="compositionally biased region" description="Polar residues" evidence="1">
    <location>
        <begin position="25"/>
        <end position="44"/>
    </location>
</feature>
<dbReference type="Proteomes" id="UP000039217">
    <property type="component" value="Unassembled WGS sequence"/>
</dbReference>
<accession>A0A655FZH7</accession>